<dbReference type="Proteomes" id="UP001286313">
    <property type="component" value="Unassembled WGS sequence"/>
</dbReference>
<feature type="region of interest" description="Disordered" evidence="1">
    <location>
        <begin position="1"/>
        <end position="39"/>
    </location>
</feature>
<proteinExistence type="predicted"/>
<evidence type="ECO:0000313" key="3">
    <source>
        <dbReference type="Proteomes" id="UP001286313"/>
    </source>
</evidence>
<feature type="compositionally biased region" description="Basic and acidic residues" evidence="1">
    <location>
        <begin position="1"/>
        <end position="29"/>
    </location>
</feature>
<organism evidence="2 3">
    <name type="scientific">Petrolisthes cinctipes</name>
    <name type="common">Flat porcelain crab</name>
    <dbReference type="NCBI Taxonomy" id="88211"/>
    <lineage>
        <taxon>Eukaryota</taxon>
        <taxon>Metazoa</taxon>
        <taxon>Ecdysozoa</taxon>
        <taxon>Arthropoda</taxon>
        <taxon>Crustacea</taxon>
        <taxon>Multicrustacea</taxon>
        <taxon>Malacostraca</taxon>
        <taxon>Eumalacostraca</taxon>
        <taxon>Eucarida</taxon>
        <taxon>Decapoda</taxon>
        <taxon>Pleocyemata</taxon>
        <taxon>Anomura</taxon>
        <taxon>Galatheoidea</taxon>
        <taxon>Porcellanidae</taxon>
        <taxon>Petrolisthes</taxon>
    </lineage>
</organism>
<dbReference type="AlphaFoldDB" id="A0AAE1EP17"/>
<dbReference type="EMBL" id="JAWQEG010005523">
    <property type="protein sequence ID" value="KAK3857760.1"/>
    <property type="molecule type" value="Genomic_DNA"/>
</dbReference>
<keyword evidence="3" id="KW-1185">Reference proteome</keyword>
<evidence type="ECO:0000313" key="2">
    <source>
        <dbReference type="EMBL" id="KAK3857760.1"/>
    </source>
</evidence>
<name>A0AAE1EP17_PETCI</name>
<sequence>MKRVEMEGKERAKDRNTRKRREADTEKRLNPNTSPQEFRCKNDIFPENDDYVREATGTSTTTKKKPPISHLIPLTSPILPASPTHISTHPLYLPHPLTYLSTQPLYLPLPLTPPTHLSTQPLYLPLPLTPPTHLSTQPLYLPLPLTPPTHLSTQPLYLPHPLT</sequence>
<gene>
    <name evidence="2" type="ORF">Pcinc_036005</name>
</gene>
<evidence type="ECO:0000256" key="1">
    <source>
        <dbReference type="SAM" id="MobiDB-lite"/>
    </source>
</evidence>
<comment type="caution">
    <text evidence="2">The sequence shown here is derived from an EMBL/GenBank/DDBJ whole genome shotgun (WGS) entry which is preliminary data.</text>
</comment>
<reference evidence="2" key="1">
    <citation type="submission" date="2023-10" db="EMBL/GenBank/DDBJ databases">
        <title>Genome assemblies of two species of porcelain crab, Petrolisthes cinctipes and Petrolisthes manimaculis (Anomura: Porcellanidae).</title>
        <authorList>
            <person name="Angst P."/>
        </authorList>
    </citation>
    <scope>NUCLEOTIDE SEQUENCE</scope>
    <source>
        <strain evidence="2">PB745_01</strain>
        <tissue evidence="2">Gill</tissue>
    </source>
</reference>
<protein>
    <submittedName>
        <fullName evidence="2">Uncharacterized protein</fullName>
    </submittedName>
</protein>
<accession>A0AAE1EP17</accession>